<comment type="subcellular location">
    <subcellularLocation>
        <location evidence="1">Cell outer membrane</location>
    </subcellularLocation>
</comment>
<comment type="similarity">
    <text evidence="1">Belongs to the LptD family.</text>
</comment>
<sequence precursor="true">MRLWPGRNRQGVGMRSSYGTVAGLAIAAALCVGASEPASAQGTLNDRLAATAQQSGNQDQRLVVEAREIVYNNDKNTVSAVGDVHLYYQGRVLEADRVTYDRNTRRVHAEGNARLTETDGTVATGERFELTDDFRDGFIDSLRVETTDKTRFSAPRAERTSGESTVFEKGTYTACEACKKDPTRPPLWQVKAAKIIHNNSEQMIYYEDATIEFWGVPLLYVPYFSTPDPTVKRKTGFLAPRFVNSTSLGYGASLPFFWNLAPNYDLTITPTILSRQGLLGQVEWRHRLMNGSYNIRAAGIFQQDQDAFLQPPFGAGDKTFRGSVESTGRFDINQQWKWGWDVAVLSDKWFLQNYKIKSESVTSTYFRESTSTVYLTGRSDTGFFDLRGYYFRTLTYEDWQKQQPVVHPVLDYNKRLPGPGFLGGEVTIDANVTSLTRDAAQYAGVPNALSTPLFSFSNGSIYYTCSTFTSADCLVRGVGGTTTRASVGLSWRRSFIDPLGQVWTPFAGVRVDAYALDINTTRYQNSEISNFLDPSENFLARAMPTVGLEYRYPLIAATNGLGTHTIEPIGQIVVRPRETRIGQLPNEDAQSLVFDDTNLFEWNKFSGYDRVEGGVRANVGLKYALAMDNGGYADVLFGQSYQLAGTNSYAAGDIAHVGLNSGLETKRSDYVGRVHLAPSSKLSFTGRGRFDEEDFGLRRLELQANAVLGPVTTSVMYARYAAQPELGYPTRREGLLTSANLKLSENWSLNGSILLDLDRYLQDRQRYIENPSLPYNKSNPWTVAGVSLGAVYQDECTLFGITYSSSYKDAATGTKDRDQTVMFRLELRTIGEVSYQYQIDSGSSVTDGVSSN</sequence>
<dbReference type="Proteomes" id="UP000182178">
    <property type="component" value="Unassembled WGS sequence"/>
</dbReference>
<dbReference type="PANTHER" id="PTHR30189">
    <property type="entry name" value="LPS-ASSEMBLY PROTEIN"/>
    <property type="match status" value="1"/>
</dbReference>
<evidence type="ECO:0000256" key="1">
    <source>
        <dbReference type="HAMAP-Rule" id="MF_01411"/>
    </source>
</evidence>
<dbReference type="HAMAP" id="MF_01411">
    <property type="entry name" value="LPS_assembly_LptD"/>
    <property type="match status" value="1"/>
</dbReference>
<keyword evidence="1" id="KW-0732">Signal</keyword>
<protein>
    <recommendedName>
        <fullName evidence="1">LPS-assembly protein LptD</fullName>
    </recommendedName>
</protein>
<organism evidence="3 4">
    <name type="scientific">Chelatococcus sambhunathii</name>
    <dbReference type="NCBI Taxonomy" id="363953"/>
    <lineage>
        <taxon>Bacteria</taxon>
        <taxon>Pseudomonadati</taxon>
        <taxon>Pseudomonadota</taxon>
        <taxon>Alphaproteobacteria</taxon>
        <taxon>Hyphomicrobiales</taxon>
        <taxon>Chelatococcaceae</taxon>
        <taxon>Chelatococcus</taxon>
    </lineage>
</organism>
<evidence type="ECO:0000313" key="4">
    <source>
        <dbReference type="Proteomes" id="UP000182178"/>
    </source>
</evidence>
<comment type="caution">
    <text evidence="1">Lacks conserved residue(s) required for the propagation of feature annotation.</text>
</comment>
<feature type="domain" description="LptD C-terminal" evidence="2">
    <location>
        <begin position="320"/>
        <end position="747"/>
    </location>
</feature>
<dbReference type="InterPro" id="IPR020889">
    <property type="entry name" value="LipoPS_assembly_LptD"/>
</dbReference>
<dbReference type="RefSeq" id="WP_245280560.1">
    <property type="nucleotide sequence ID" value="NZ_CYHC01000007.1"/>
</dbReference>
<keyword evidence="1" id="KW-0472">Membrane</keyword>
<dbReference type="Pfam" id="PF04453">
    <property type="entry name" value="LptD"/>
    <property type="match status" value="1"/>
</dbReference>
<name>A0ABM9U6N4_9HYPH</name>
<keyword evidence="1" id="KW-0998">Cell outer membrane</keyword>
<comment type="caution">
    <text evidence="3">The sequence shown here is derived from an EMBL/GenBank/DDBJ whole genome shotgun (WGS) entry which is preliminary data.</text>
</comment>
<dbReference type="EMBL" id="CYHC01000007">
    <property type="protein sequence ID" value="CUA89288.1"/>
    <property type="molecule type" value="Genomic_DNA"/>
</dbReference>
<accession>A0ABM9U6N4</accession>
<feature type="chain" id="PRO_5044902189" description="LPS-assembly protein LptD" evidence="1">
    <location>
        <begin position="41"/>
        <end position="852"/>
    </location>
</feature>
<reference evidence="3 4" key="1">
    <citation type="submission" date="2015-08" db="EMBL/GenBank/DDBJ databases">
        <authorList>
            <person name="Varghese N."/>
        </authorList>
    </citation>
    <scope>NUCLEOTIDE SEQUENCE [LARGE SCALE GENOMIC DNA]</scope>
    <source>
        <strain evidence="3 4">DSM 18167</strain>
    </source>
</reference>
<dbReference type="Gene3D" id="2.60.450.10">
    <property type="entry name" value="Lipopolysaccharide (LPS) transport protein A like domain"/>
    <property type="match status" value="1"/>
</dbReference>
<gene>
    <name evidence="1" type="primary">lptD</name>
    <name evidence="3" type="ORF">Ga0061061_10798</name>
</gene>
<evidence type="ECO:0000259" key="2">
    <source>
        <dbReference type="Pfam" id="PF04453"/>
    </source>
</evidence>
<dbReference type="PANTHER" id="PTHR30189:SF1">
    <property type="entry name" value="LPS-ASSEMBLY PROTEIN LPTD"/>
    <property type="match status" value="1"/>
</dbReference>
<evidence type="ECO:0000313" key="3">
    <source>
        <dbReference type="EMBL" id="CUA89288.1"/>
    </source>
</evidence>
<feature type="signal peptide" evidence="1">
    <location>
        <begin position="1"/>
        <end position="40"/>
    </location>
</feature>
<dbReference type="InterPro" id="IPR007543">
    <property type="entry name" value="LptD_C"/>
</dbReference>
<comment type="subunit">
    <text evidence="1">Component of the lipopolysaccharide transport and assembly complex.</text>
</comment>
<comment type="function">
    <text evidence="1">Involved in the assembly of lipopolysaccharide (LPS) at the surface of the outer membrane.</text>
</comment>
<dbReference type="InterPro" id="IPR050218">
    <property type="entry name" value="LptD"/>
</dbReference>
<proteinExistence type="inferred from homology"/>
<keyword evidence="4" id="KW-1185">Reference proteome</keyword>